<feature type="domain" description="GGDEF" evidence="2">
    <location>
        <begin position="231"/>
        <end position="366"/>
    </location>
</feature>
<sequence>MSNFDQVRNKKVFEIIVVLKVIYIVLSLIAILSYLSPKMNEKNIIMISLVGSSILIFMMIYFVIMTKRYDNKKSINSGIIEHDGVKPGIIDYIETLVMLLIFYGVLVITGVEKSDYKLIGIFIVLISAIQFGKNYSIAVSVLCFIFIMLIDFSNTALTQKQISIYFEKDLILITAIFIVAFITGMYVDIEREHCEELKNLANKDELTGLYNHRFFQEYLQNSITNAENNGKEVSLLFMDIDYFKNYNDINGHQAGDLLLKQIGRILKKSVRKNDIVARYGGEEFAAVLPNTNEQDAIKIGERIRTAIQNTTFRGQENQPDKNITISIGVSSYPTRAISKSQLINTADDALYRAKSFNKNRVESYHSVLDDLCKQMNIQEDTIKSLKTFISMINLKDRYTYGHTERVVIYVKWFAQMLNLKEEEQIQIQVAAYLHDIGKLEIPENVLNKRGKLTDEEFQMFRSHPQVGVDLISHIKPFKAFVPIIKYHHERYDGYGYPDKLKGDEIPYLARMITIADSFDAMTSNRPYNIRKTHEEGIEELRKNAGAQFDPELVEKFIEMLEKYKDNF</sequence>
<dbReference type="InterPro" id="IPR000160">
    <property type="entry name" value="GGDEF_dom"/>
</dbReference>
<gene>
    <name evidence="4" type="ORF">SAMN04515677_105180</name>
</gene>
<feature type="transmembrane region" description="Helical" evidence="1">
    <location>
        <begin position="12"/>
        <end position="32"/>
    </location>
</feature>
<keyword evidence="1" id="KW-1133">Transmembrane helix</keyword>
<dbReference type="PANTHER" id="PTHR43155">
    <property type="entry name" value="CYCLIC DI-GMP PHOSPHODIESTERASE PA4108-RELATED"/>
    <property type="match status" value="1"/>
</dbReference>
<dbReference type="CDD" id="cd01949">
    <property type="entry name" value="GGDEF"/>
    <property type="match status" value="1"/>
</dbReference>
<reference evidence="4 5" key="1">
    <citation type="submission" date="2016-10" db="EMBL/GenBank/DDBJ databases">
        <authorList>
            <person name="de Groot N.N."/>
        </authorList>
    </citation>
    <scope>NUCLEOTIDE SEQUENCE [LARGE SCALE GENOMIC DNA]</scope>
    <source>
        <strain evidence="4 5">DSM 797</strain>
    </source>
</reference>
<dbReference type="Gene3D" id="1.10.3210.10">
    <property type="entry name" value="Hypothetical protein af1432"/>
    <property type="match status" value="1"/>
</dbReference>
<feature type="transmembrane region" description="Helical" evidence="1">
    <location>
        <begin position="44"/>
        <end position="64"/>
    </location>
</feature>
<dbReference type="InterPro" id="IPR029787">
    <property type="entry name" value="Nucleotide_cyclase"/>
</dbReference>
<organism evidence="4 5">
    <name type="scientific">Romboutsia lituseburensis DSM 797</name>
    <dbReference type="NCBI Taxonomy" id="1121325"/>
    <lineage>
        <taxon>Bacteria</taxon>
        <taxon>Bacillati</taxon>
        <taxon>Bacillota</taxon>
        <taxon>Clostridia</taxon>
        <taxon>Peptostreptococcales</taxon>
        <taxon>Peptostreptococcaceae</taxon>
        <taxon>Romboutsia</taxon>
    </lineage>
</organism>
<feature type="domain" description="HD-GYP" evidence="3">
    <location>
        <begin position="377"/>
        <end position="567"/>
    </location>
</feature>
<dbReference type="Pfam" id="PF13487">
    <property type="entry name" value="HD_5"/>
    <property type="match status" value="1"/>
</dbReference>
<dbReference type="SMART" id="SM00267">
    <property type="entry name" value="GGDEF"/>
    <property type="match status" value="1"/>
</dbReference>
<dbReference type="FunFam" id="3.30.70.270:FF:000001">
    <property type="entry name" value="Diguanylate cyclase domain protein"/>
    <property type="match status" value="1"/>
</dbReference>
<name>A0A1G9QET5_9FIRM</name>
<evidence type="ECO:0000256" key="1">
    <source>
        <dbReference type="SAM" id="Phobius"/>
    </source>
</evidence>
<dbReference type="SUPFAM" id="SSF55073">
    <property type="entry name" value="Nucleotide cyclase"/>
    <property type="match status" value="1"/>
</dbReference>
<dbReference type="Gene3D" id="3.30.70.270">
    <property type="match status" value="1"/>
</dbReference>
<feature type="transmembrane region" description="Helical" evidence="1">
    <location>
        <begin position="117"/>
        <end position="150"/>
    </location>
</feature>
<dbReference type="PROSITE" id="PS51832">
    <property type="entry name" value="HD_GYP"/>
    <property type="match status" value="1"/>
</dbReference>
<dbReference type="RefSeq" id="WP_092726200.1">
    <property type="nucleotide sequence ID" value="NZ_FNGW01000005.1"/>
</dbReference>
<dbReference type="SMART" id="SM00471">
    <property type="entry name" value="HDc"/>
    <property type="match status" value="1"/>
</dbReference>
<dbReference type="InterPro" id="IPR043128">
    <property type="entry name" value="Rev_trsase/Diguanyl_cyclase"/>
</dbReference>
<dbReference type="EMBL" id="FNGW01000005">
    <property type="protein sequence ID" value="SDM09614.1"/>
    <property type="molecule type" value="Genomic_DNA"/>
</dbReference>
<keyword evidence="1" id="KW-0472">Membrane</keyword>
<dbReference type="CDD" id="cd00077">
    <property type="entry name" value="HDc"/>
    <property type="match status" value="1"/>
</dbReference>
<keyword evidence="5" id="KW-1185">Reference proteome</keyword>
<dbReference type="SUPFAM" id="SSF109604">
    <property type="entry name" value="HD-domain/PDEase-like"/>
    <property type="match status" value="1"/>
</dbReference>
<feature type="transmembrane region" description="Helical" evidence="1">
    <location>
        <begin position="92"/>
        <end position="111"/>
    </location>
</feature>
<evidence type="ECO:0000313" key="4">
    <source>
        <dbReference type="EMBL" id="SDM09614.1"/>
    </source>
</evidence>
<dbReference type="PANTHER" id="PTHR43155:SF2">
    <property type="entry name" value="CYCLIC DI-GMP PHOSPHODIESTERASE PA4108"/>
    <property type="match status" value="1"/>
</dbReference>
<dbReference type="STRING" id="1121325.SAMN04515677_105180"/>
<evidence type="ECO:0000259" key="3">
    <source>
        <dbReference type="PROSITE" id="PS51832"/>
    </source>
</evidence>
<dbReference type="Proteomes" id="UP000199068">
    <property type="component" value="Unassembled WGS sequence"/>
</dbReference>
<protein>
    <submittedName>
        <fullName evidence="4">Diguanylate cyclase (GGDEF) domain-containing protein</fullName>
    </submittedName>
</protein>
<feature type="transmembrane region" description="Helical" evidence="1">
    <location>
        <begin position="170"/>
        <end position="187"/>
    </location>
</feature>
<dbReference type="NCBIfam" id="TIGR00254">
    <property type="entry name" value="GGDEF"/>
    <property type="match status" value="1"/>
</dbReference>
<dbReference type="InterPro" id="IPR037522">
    <property type="entry name" value="HD_GYP_dom"/>
</dbReference>
<evidence type="ECO:0000313" key="5">
    <source>
        <dbReference type="Proteomes" id="UP000199068"/>
    </source>
</evidence>
<proteinExistence type="predicted"/>
<keyword evidence="1" id="KW-0812">Transmembrane</keyword>
<accession>A0A1G9QET5</accession>
<dbReference type="InterPro" id="IPR003607">
    <property type="entry name" value="HD/PDEase_dom"/>
</dbReference>
<dbReference type="Pfam" id="PF00990">
    <property type="entry name" value="GGDEF"/>
    <property type="match status" value="1"/>
</dbReference>
<dbReference type="AlphaFoldDB" id="A0A1G9QET5"/>
<evidence type="ECO:0000259" key="2">
    <source>
        <dbReference type="PROSITE" id="PS50887"/>
    </source>
</evidence>
<dbReference type="PROSITE" id="PS50887">
    <property type="entry name" value="GGDEF"/>
    <property type="match status" value="1"/>
</dbReference>